<organism evidence="6">
    <name type="scientific">Glycine max</name>
    <name type="common">Soybean</name>
    <name type="synonym">Glycine hispida</name>
    <dbReference type="NCBI Taxonomy" id="3847"/>
    <lineage>
        <taxon>Eukaryota</taxon>
        <taxon>Viridiplantae</taxon>
        <taxon>Streptophyta</taxon>
        <taxon>Embryophyta</taxon>
        <taxon>Tracheophyta</taxon>
        <taxon>Spermatophyta</taxon>
        <taxon>Magnoliopsida</taxon>
        <taxon>eudicotyledons</taxon>
        <taxon>Gunneridae</taxon>
        <taxon>Pentapetalae</taxon>
        <taxon>rosids</taxon>
        <taxon>fabids</taxon>
        <taxon>Fabales</taxon>
        <taxon>Fabaceae</taxon>
        <taxon>Papilionoideae</taxon>
        <taxon>50 kb inversion clade</taxon>
        <taxon>NPAAA clade</taxon>
        <taxon>indigoferoid/millettioid clade</taxon>
        <taxon>Phaseoleae</taxon>
        <taxon>Glycine</taxon>
        <taxon>Glycine subgen. Soja</taxon>
    </lineage>
</organism>
<evidence type="ECO:0000313" key="6">
    <source>
        <dbReference type="EMBL" id="ACU19276.1"/>
    </source>
</evidence>
<keyword evidence="4" id="KW-0539">Nucleus</keyword>
<protein>
    <recommendedName>
        <fullName evidence="5">JmjC domain-containing protein</fullName>
    </recommendedName>
</protein>
<dbReference type="PROSITE" id="PS51184">
    <property type="entry name" value="JMJC"/>
    <property type="match status" value="1"/>
</dbReference>
<dbReference type="InterPro" id="IPR045109">
    <property type="entry name" value="LSDs-like"/>
</dbReference>
<dbReference type="PANTHER" id="PTHR12549">
    <property type="entry name" value="JMJC DOMAIN-CONTAINING HISTONE DEMETHYLATION PROTEIN"/>
    <property type="match status" value="1"/>
</dbReference>
<accession>C6TBS4</accession>
<dbReference type="GO" id="GO:0005634">
    <property type="term" value="C:nucleus"/>
    <property type="evidence" value="ECO:0007669"/>
    <property type="project" value="UniProtKB-SubCell"/>
</dbReference>
<dbReference type="SUPFAM" id="SSF51197">
    <property type="entry name" value="Clavaminate synthase-like"/>
    <property type="match status" value="1"/>
</dbReference>
<comment type="subcellular location">
    <subcellularLocation>
        <location evidence="1">Nucleus</location>
    </subcellularLocation>
</comment>
<comment type="similarity">
    <text evidence="2">Belongs to the JARID1 histone demethylase family.</text>
</comment>
<evidence type="ECO:0000256" key="3">
    <source>
        <dbReference type="ARBA" id="ARBA00022723"/>
    </source>
</evidence>
<dbReference type="InterPro" id="IPR003347">
    <property type="entry name" value="JmjC_dom"/>
</dbReference>
<keyword evidence="3" id="KW-0479">Metal-binding</keyword>
<evidence type="ECO:0000256" key="4">
    <source>
        <dbReference type="ARBA" id="ARBA00023242"/>
    </source>
</evidence>
<reference evidence="6" key="1">
    <citation type="submission" date="2009-08" db="EMBL/GenBank/DDBJ databases">
        <authorList>
            <person name="Cheung F."/>
            <person name="Xiao Y."/>
            <person name="Chan A."/>
            <person name="Moskal W."/>
            <person name="Town C.D."/>
        </authorList>
    </citation>
    <scope>NUCLEOTIDE SEQUENCE</scope>
</reference>
<name>C6TBS4_SOYBN</name>
<dbReference type="PANTHER" id="PTHR12549:SF11">
    <property type="entry name" value="LYSINE-SPECIFIC DEMETHYLASE JMJ25"/>
    <property type="match status" value="1"/>
</dbReference>
<dbReference type="GO" id="GO:0032454">
    <property type="term" value="F:histone H3K9 demethylase activity"/>
    <property type="evidence" value="ECO:0007669"/>
    <property type="project" value="InterPro"/>
</dbReference>
<evidence type="ECO:0000256" key="1">
    <source>
        <dbReference type="ARBA" id="ARBA00004123"/>
    </source>
</evidence>
<evidence type="ECO:0000256" key="2">
    <source>
        <dbReference type="ARBA" id="ARBA00006801"/>
    </source>
</evidence>
<dbReference type="SMART" id="SM00558">
    <property type="entry name" value="JmjC"/>
    <property type="match status" value="1"/>
</dbReference>
<dbReference type="ExpressionAtlas" id="C6TBS4">
    <property type="expression patterns" value="baseline and differential"/>
</dbReference>
<evidence type="ECO:0000259" key="5">
    <source>
        <dbReference type="PROSITE" id="PS51184"/>
    </source>
</evidence>
<dbReference type="AlphaFoldDB" id="C6TBS4"/>
<dbReference type="GO" id="GO:0046872">
    <property type="term" value="F:metal ion binding"/>
    <property type="evidence" value="ECO:0007669"/>
    <property type="project" value="UniProtKB-KW"/>
</dbReference>
<dbReference type="EMBL" id="BT094994">
    <property type="protein sequence ID" value="ACU19276.1"/>
    <property type="molecule type" value="mRNA"/>
</dbReference>
<dbReference type="Gene3D" id="2.60.120.650">
    <property type="entry name" value="Cupin"/>
    <property type="match status" value="1"/>
</dbReference>
<feature type="domain" description="JmjC" evidence="5">
    <location>
        <begin position="1"/>
        <end position="151"/>
    </location>
</feature>
<sequence>MENGGNLCDGKEVDQFYQPSGGIEVVVANEDGLSCGSDLKEIDIVKIIQGSDLFRGDASEGALWDIFRRQDVSKLQEYLKKHFREFRHIHCCPLKQVIHPIHDQTFYLTMEHKKKLKEEYGIEPWTFTQKLGDAVFIPAGCPHQVRNLKVK</sequence>
<dbReference type="Pfam" id="PF02373">
    <property type="entry name" value="JmjC"/>
    <property type="match status" value="1"/>
</dbReference>
<proteinExistence type="evidence at transcript level"/>